<feature type="transmembrane region" description="Helical" evidence="1">
    <location>
        <begin position="38"/>
        <end position="60"/>
    </location>
</feature>
<keyword evidence="1" id="KW-0472">Membrane</keyword>
<proteinExistence type="predicted"/>
<name>A0A0D3JS12_EMIH1</name>
<evidence type="ECO:0000256" key="2">
    <source>
        <dbReference type="SAM" id="SignalP"/>
    </source>
</evidence>
<reference evidence="3" key="2">
    <citation type="submission" date="2024-10" db="UniProtKB">
        <authorList>
            <consortium name="EnsemblProtists"/>
        </authorList>
    </citation>
    <scope>IDENTIFICATION</scope>
</reference>
<feature type="transmembrane region" description="Helical" evidence="1">
    <location>
        <begin position="128"/>
        <end position="146"/>
    </location>
</feature>
<accession>A0A0D3JS12</accession>
<dbReference type="KEGG" id="ehx:EMIHUDRAFT_457355"/>
<keyword evidence="1" id="KW-1133">Transmembrane helix</keyword>
<feature type="transmembrane region" description="Helical" evidence="1">
    <location>
        <begin position="72"/>
        <end position="93"/>
    </location>
</feature>
<dbReference type="AlphaFoldDB" id="A0A0D3JS12"/>
<reference evidence="4" key="1">
    <citation type="journal article" date="2013" name="Nature">
        <title>Pan genome of the phytoplankton Emiliania underpins its global distribution.</title>
        <authorList>
            <person name="Read B.A."/>
            <person name="Kegel J."/>
            <person name="Klute M.J."/>
            <person name="Kuo A."/>
            <person name="Lefebvre S.C."/>
            <person name="Maumus F."/>
            <person name="Mayer C."/>
            <person name="Miller J."/>
            <person name="Monier A."/>
            <person name="Salamov A."/>
            <person name="Young J."/>
            <person name="Aguilar M."/>
            <person name="Claverie J.M."/>
            <person name="Frickenhaus S."/>
            <person name="Gonzalez K."/>
            <person name="Herman E.K."/>
            <person name="Lin Y.C."/>
            <person name="Napier J."/>
            <person name="Ogata H."/>
            <person name="Sarno A.F."/>
            <person name="Shmutz J."/>
            <person name="Schroeder D."/>
            <person name="de Vargas C."/>
            <person name="Verret F."/>
            <person name="von Dassow P."/>
            <person name="Valentin K."/>
            <person name="Van de Peer Y."/>
            <person name="Wheeler G."/>
            <person name="Dacks J.B."/>
            <person name="Delwiche C.F."/>
            <person name="Dyhrman S.T."/>
            <person name="Glockner G."/>
            <person name="John U."/>
            <person name="Richards T."/>
            <person name="Worden A.Z."/>
            <person name="Zhang X."/>
            <person name="Grigoriev I.V."/>
            <person name="Allen A.E."/>
            <person name="Bidle K."/>
            <person name="Borodovsky M."/>
            <person name="Bowler C."/>
            <person name="Brownlee C."/>
            <person name="Cock J.M."/>
            <person name="Elias M."/>
            <person name="Gladyshev V.N."/>
            <person name="Groth M."/>
            <person name="Guda C."/>
            <person name="Hadaegh A."/>
            <person name="Iglesias-Rodriguez M.D."/>
            <person name="Jenkins J."/>
            <person name="Jones B.M."/>
            <person name="Lawson T."/>
            <person name="Leese F."/>
            <person name="Lindquist E."/>
            <person name="Lobanov A."/>
            <person name="Lomsadze A."/>
            <person name="Malik S.B."/>
            <person name="Marsh M.E."/>
            <person name="Mackinder L."/>
            <person name="Mock T."/>
            <person name="Mueller-Roeber B."/>
            <person name="Pagarete A."/>
            <person name="Parker M."/>
            <person name="Probert I."/>
            <person name="Quesneville H."/>
            <person name="Raines C."/>
            <person name="Rensing S.A."/>
            <person name="Riano-Pachon D.M."/>
            <person name="Richier S."/>
            <person name="Rokitta S."/>
            <person name="Shiraiwa Y."/>
            <person name="Soanes D.M."/>
            <person name="van der Giezen M."/>
            <person name="Wahlund T.M."/>
            <person name="Williams B."/>
            <person name="Wilson W."/>
            <person name="Wolfe G."/>
            <person name="Wurch L.L."/>
        </authorList>
    </citation>
    <scope>NUCLEOTIDE SEQUENCE</scope>
</reference>
<dbReference type="PaxDb" id="2903-EOD26297"/>
<keyword evidence="4" id="KW-1185">Reference proteome</keyword>
<feature type="chain" id="PRO_5044254656" evidence="2">
    <location>
        <begin position="16"/>
        <end position="147"/>
    </location>
</feature>
<evidence type="ECO:0000256" key="1">
    <source>
        <dbReference type="SAM" id="Phobius"/>
    </source>
</evidence>
<dbReference type="Proteomes" id="UP000013827">
    <property type="component" value="Unassembled WGS sequence"/>
</dbReference>
<keyword evidence="2" id="KW-0732">Signal</keyword>
<dbReference type="GeneID" id="17271843"/>
<organism evidence="3 4">
    <name type="scientific">Emiliania huxleyi (strain CCMP1516)</name>
    <dbReference type="NCBI Taxonomy" id="280463"/>
    <lineage>
        <taxon>Eukaryota</taxon>
        <taxon>Haptista</taxon>
        <taxon>Haptophyta</taxon>
        <taxon>Prymnesiophyceae</taxon>
        <taxon>Isochrysidales</taxon>
        <taxon>Noelaerhabdaceae</taxon>
        <taxon>Emiliania</taxon>
    </lineage>
</organism>
<dbReference type="HOGENOM" id="CLU_1771549_0_0_1"/>
<evidence type="ECO:0000313" key="3">
    <source>
        <dbReference type="EnsemblProtists" id="EOD26297"/>
    </source>
</evidence>
<keyword evidence="1" id="KW-0812">Transmembrane</keyword>
<dbReference type="RefSeq" id="XP_005778726.1">
    <property type="nucleotide sequence ID" value="XM_005778669.1"/>
</dbReference>
<feature type="signal peptide" evidence="2">
    <location>
        <begin position="1"/>
        <end position="15"/>
    </location>
</feature>
<dbReference type="EnsemblProtists" id="EOD26297">
    <property type="protein sequence ID" value="EOD26297"/>
    <property type="gene ID" value="EMIHUDRAFT_457355"/>
</dbReference>
<feature type="transmembrane region" description="Helical" evidence="1">
    <location>
        <begin position="99"/>
        <end position="116"/>
    </location>
</feature>
<sequence>MRAVLLSALFASVAAFAPPTALVPRVVDAPLTKALETFATTLVVSNGLFGLQFLLIPKFFISQFFEKELDAFHLFFARFIGVLILGQCALLKVCPSETTFLPALITQIAVGIMGPLKAQLTLDPKMPIHLFPVITVFVCAGLGLLAF</sequence>
<evidence type="ECO:0000313" key="4">
    <source>
        <dbReference type="Proteomes" id="UP000013827"/>
    </source>
</evidence>
<protein>
    <submittedName>
        <fullName evidence="3">Uncharacterized protein</fullName>
    </submittedName>
</protein>